<keyword evidence="5" id="KW-1185">Reference proteome</keyword>
<evidence type="ECO:0000313" key="3">
    <source>
        <dbReference type="EMBL" id="SMS01853.1"/>
    </source>
</evidence>
<accession>A0A1Y6J0Q0</accession>
<dbReference type="EMBL" id="FXXI01000007">
    <property type="protein sequence ID" value="SMS01853.1"/>
    <property type="molecule type" value="Genomic_DNA"/>
</dbReference>
<gene>
    <name evidence="2" type="ORF">SBX37_07020</name>
    <name evidence="3" type="ORF">VIM7927_03162</name>
</gene>
<reference evidence="3 4" key="1">
    <citation type="submission" date="2017-05" db="EMBL/GenBank/DDBJ databases">
        <authorList>
            <person name="Song R."/>
            <person name="Chenine A.L."/>
            <person name="Ruprecht R.M."/>
        </authorList>
    </citation>
    <scope>NUCLEOTIDE SEQUENCE [LARGE SCALE GENOMIC DNA]</scope>
    <source>
        <strain evidence="3 4">CECT 7927</strain>
    </source>
</reference>
<feature type="chain" id="PRO_5012780215" evidence="1">
    <location>
        <begin position="19"/>
        <end position="104"/>
    </location>
</feature>
<keyword evidence="1" id="KW-0732">Signal</keyword>
<protein>
    <submittedName>
        <fullName evidence="3">Uncharacterized protein</fullName>
    </submittedName>
</protein>
<dbReference type="RefSeq" id="WP_087481886.1">
    <property type="nucleotide sequence ID" value="NZ_AP024883.1"/>
</dbReference>
<dbReference type="EMBL" id="JAWRCO010000001">
    <property type="protein sequence ID" value="MDW6002615.1"/>
    <property type="molecule type" value="Genomic_DNA"/>
</dbReference>
<reference evidence="2 5" key="2">
    <citation type="submission" date="2023-11" db="EMBL/GenBank/DDBJ databases">
        <title>Plant-associative lifestyle of Vibrio porteresiae and its evolutionary dynamics.</title>
        <authorList>
            <person name="Rameshkumar N."/>
            <person name="Kirti K."/>
        </authorList>
    </citation>
    <scope>NUCLEOTIDE SEQUENCE [LARGE SCALE GENOMIC DNA]</scope>
    <source>
        <strain evidence="2 5">MSSRF38</strain>
    </source>
</reference>
<evidence type="ECO:0000313" key="2">
    <source>
        <dbReference type="EMBL" id="MDW6002615.1"/>
    </source>
</evidence>
<dbReference type="Proteomes" id="UP001283366">
    <property type="component" value="Unassembled WGS sequence"/>
</dbReference>
<sequence>MKKLIWLVMLLISGSVYADASLPPQTISRIETGWGSEGLYLSFAENNKVEGCTNSRVRFERDHPMLKDILSIALSAFHAGKKVQVRVSGCLGADHKGIAIAVVQ</sequence>
<organism evidence="3 4">
    <name type="scientific">Vibrio mangrovi</name>
    <dbReference type="NCBI Taxonomy" id="474394"/>
    <lineage>
        <taxon>Bacteria</taxon>
        <taxon>Pseudomonadati</taxon>
        <taxon>Pseudomonadota</taxon>
        <taxon>Gammaproteobacteria</taxon>
        <taxon>Vibrionales</taxon>
        <taxon>Vibrionaceae</taxon>
        <taxon>Vibrio</taxon>
    </lineage>
</organism>
<dbReference type="AlphaFoldDB" id="A0A1Y6J0Q0"/>
<evidence type="ECO:0000313" key="5">
    <source>
        <dbReference type="Proteomes" id="UP001283366"/>
    </source>
</evidence>
<proteinExistence type="predicted"/>
<name>A0A1Y6J0Q0_9VIBR</name>
<feature type="signal peptide" evidence="1">
    <location>
        <begin position="1"/>
        <end position="18"/>
    </location>
</feature>
<dbReference type="Proteomes" id="UP000196125">
    <property type="component" value="Unassembled WGS sequence"/>
</dbReference>
<evidence type="ECO:0000256" key="1">
    <source>
        <dbReference type="SAM" id="SignalP"/>
    </source>
</evidence>
<evidence type="ECO:0000313" key="4">
    <source>
        <dbReference type="Proteomes" id="UP000196125"/>
    </source>
</evidence>
<dbReference type="OrthoDB" id="5876255at2"/>